<feature type="non-terminal residue" evidence="2">
    <location>
        <position position="1"/>
    </location>
</feature>
<organism evidence="2">
    <name type="scientific">marine sediment metagenome</name>
    <dbReference type="NCBI Taxonomy" id="412755"/>
    <lineage>
        <taxon>unclassified sequences</taxon>
        <taxon>metagenomes</taxon>
        <taxon>ecological metagenomes</taxon>
    </lineage>
</organism>
<evidence type="ECO:0000313" key="2">
    <source>
        <dbReference type="EMBL" id="KKK47606.1"/>
    </source>
</evidence>
<accession>A0A0F8YHU2</accession>
<feature type="region of interest" description="Disordered" evidence="1">
    <location>
        <begin position="1"/>
        <end position="21"/>
    </location>
</feature>
<dbReference type="AlphaFoldDB" id="A0A0F8YHU2"/>
<dbReference type="EMBL" id="LAZR01069494">
    <property type="protein sequence ID" value="KKK47606.1"/>
    <property type="molecule type" value="Genomic_DNA"/>
</dbReference>
<gene>
    <name evidence="2" type="ORF">LCGC14_3153520</name>
</gene>
<reference evidence="2" key="1">
    <citation type="journal article" date="2015" name="Nature">
        <title>Complex archaea that bridge the gap between prokaryotes and eukaryotes.</title>
        <authorList>
            <person name="Spang A."/>
            <person name="Saw J.H."/>
            <person name="Jorgensen S.L."/>
            <person name="Zaremba-Niedzwiedzka K."/>
            <person name="Martijn J."/>
            <person name="Lind A.E."/>
            <person name="van Eijk R."/>
            <person name="Schleper C."/>
            <person name="Guy L."/>
            <person name="Ettema T.J."/>
        </authorList>
    </citation>
    <scope>NUCLEOTIDE SEQUENCE</scope>
</reference>
<sequence length="55" mass="5914">TRWSDNSATTHDDSNYGTASIDTTANQTIRVRVTLANGADTVTQTIGDVFIVQIT</sequence>
<protein>
    <submittedName>
        <fullName evidence="2">Uncharacterized protein</fullName>
    </submittedName>
</protein>
<comment type="caution">
    <text evidence="2">The sequence shown here is derived from an EMBL/GenBank/DDBJ whole genome shotgun (WGS) entry which is preliminary data.</text>
</comment>
<name>A0A0F8YHU2_9ZZZZ</name>
<proteinExistence type="predicted"/>
<evidence type="ECO:0000256" key="1">
    <source>
        <dbReference type="SAM" id="MobiDB-lite"/>
    </source>
</evidence>